<feature type="transmembrane region" description="Helical" evidence="9">
    <location>
        <begin position="171"/>
        <end position="187"/>
    </location>
</feature>
<accession>A0A7W3TEL1</accession>
<keyword evidence="6 9" id="KW-0472">Membrane</keyword>
<dbReference type="PANTHER" id="PTHR10283:SF82">
    <property type="entry name" value="SOLUTE CARRIER FAMILY 13 MEMBER 2"/>
    <property type="match status" value="1"/>
</dbReference>
<feature type="transmembrane region" description="Helical" evidence="9">
    <location>
        <begin position="532"/>
        <end position="557"/>
    </location>
</feature>
<feature type="transmembrane region" description="Helical" evidence="9">
    <location>
        <begin position="281"/>
        <end position="303"/>
    </location>
</feature>
<feature type="transmembrane region" description="Helical" evidence="9">
    <location>
        <begin position="337"/>
        <end position="356"/>
    </location>
</feature>
<evidence type="ECO:0000256" key="4">
    <source>
        <dbReference type="ARBA" id="ARBA00022692"/>
    </source>
</evidence>
<comment type="subcellular location">
    <subcellularLocation>
        <location evidence="1">Membrane</location>
        <topology evidence="1">Multi-pass membrane protein</topology>
    </subcellularLocation>
</comment>
<feature type="compositionally biased region" description="Low complexity" evidence="8">
    <location>
        <begin position="1"/>
        <end position="10"/>
    </location>
</feature>
<evidence type="ECO:0000256" key="5">
    <source>
        <dbReference type="ARBA" id="ARBA00022989"/>
    </source>
</evidence>
<protein>
    <recommendedName>
        <fullName evidence="3">Sodium-dependent dicarboxylate transporter SdcS</fullName>
    </recommendedName>
    <alternativeName>
        <fullName evidence="7">Na(+)/dicarboxylate symporter</fullName>
    </alternativeName>
</protein>
<feature type="transmembrane region" description="Helical" evidence="9">
    <location>
        <begin position="147"/>
        <end position="165"/>
    </location>
</feature>
<dbReference type="InterPro" id="IPR001898">
    <property type="entry name" value="SLC13A/DASS"/>
</dbReference>
<gene>
    <name evidence="10" type="ORF">FNQ90_15235</name>
</gene>
<reference evidence="11" key="1">
    <citation type="submission" date="2019-10" db="EMBL/GenBank/DDBJ databases">
        <title>Streptomyces sp. nov., a novel actinobacterium isolated from alkaline environment.</title>
        <authorList>
            <person name="Golinska P."/>
        </authorList>
    </citation>
    <scope>NUCLEOTIDE SEQUENCE [LARGE SCALE GENOMIC DNA]</scope>
    <source>
        <strain evidence="11">DSM 42118</strain>
    </source>
</reference>
<comment type="caution">
    <text evidence="10">The sequence shown here is derived from an EMBL/GenBank/DDBJ whole genome shotgun (WGS) entry which is preliminary data.</text>
</comment>
<dbReference type="EMBL" id="VKHT01000485">
    <property type="protein sequence ID" value="MBB0245416.1"/>
    <property type="molecule type" value="Genomic_DNA"/>
</dbReference>
<sequence length="558" mass="58829">MATTETPTAEARARHDAGPRPGATEEHLPQRRIRLGRILGPVLALAAYHLIPADPDLSTAARTSLALVVLVAVWWMTEALPLAATSLVPIVALPLLGIFPVAEAAAPYANPIVFLFLGGFVIALAMQKWNLHRRIALLTMRAIGTRPKQLMFGVMAATWFLSMWVSNTATTLMMLPIGTSVLALVMARRTADADTAQDTAQDTGTGTGTAAGKDGGTTATATLPASPNTAADRDVRNFSVCMMLGIAYAATIGGLATLIGSPPNLIMSGIMEESYGISIGFADWMMLGVPLSAIFLVIAWLFLTRIAYPTGLSDVMGGREVIQRELDDLGPMSRGEWTVLTVFACTALLWVFREPLTEWDALTSVLPFMAHLDDTSIAITAVVALFLIPVDARRGVQTMDWRTVQNGVPWGVLLLFGGGLALAKAVQETGLAAWIGTKMDGLGALPVILLIAAVCLIILLLTELTSNTATASTFLPVLAAVAVGIAVDPLLLAVPAAMAATCSFMLPVGTPPNAIVFGSGHVTMAQMVRAGLWLNLIGVVLITLMTLLLGGWAMGIVF</sequence>
<feature type="region of interest" description="Disordered" evidence="8">
    <location>
        <begin position="1"/>
        <end position="26"/>
    </location>
</feature>
<evidence type="ECO:0000256" key="2">
    <source>
        <dbReference type="ARBA" id="ARBA00006772"/>
    </source>
</evidence>
<feature type="region of interest" description="Disordered" evidence="8">
    <location>
        <begin position="195"/>
        <end position="227"/>
    </location>
</feature>
<dbReference type="GO" id="GO:0005886">
    <property type="term" value="C:plasma membrane"/>
    <property type="evidence" value="ECO:0007669"/>
    <property type="project" value="TreeGrafter"/>
</dbReference>
<dbReference type="Proteomes" id="UP000538929">
    <property type="component" value="Unassembled WGS sequence"/>
</dbReference>
<proteinExistence type="inferred from homology"/>
<name>A0A7W3TEL1_9ACTN</name>
<keyword evidence="4 9" id="KW-0812">Transmembrane</keyword>
<dbReference type="GO" id="GO:1905039">
    <property type="term" value="P:carboxylic acid transmembrane transport"/>
    <property type="evidence" value="ECO:0007669"/>
    <property type="project" value="UniProtKB-ARBA"/>
</dbReference>
<evidence type="ECO:0000313" key="10">
    <source>
        <dbReference type="EMBL" id="MBB0245416.1"/>
    </source>
</evidence>
<evidence type="ECO:0000256" key="9">
    <source>
        <dbReference type="SAM" id="Phobius"/>
    </source>
</evidence>
<feature type="transmembrane region" description="Helical" evidence="9">
    <location>
        <begin position="443"/>
        <end position="462"/>
    </location>
</feature>
<keyword evidence="11" id="KW-1185">Reference proteome</keyword>
<feature type="transmembrane region" description="Helical" evidence="9">
    <location>
        <begin position="240"/>
        <end position="261"/>
    </location>
</feature>
<dbReference type="GO" id="GO:0008514">
    <property type="term" value="F:organic anion transmembrane transporter activity"/>
    <property type="evidence" value="ECO:0007669"/>
    <property type="project" value="UniProtKB-ARBA"/>
</dbReference>
<dbReference type="AlphaFoldDB" id="A0A7W3TEL1"/>
<dbReference type="NCBIfam" id="TIGR00785">
    <property type="entry name" value="dass"/>
    <property type="match status" value="1"/>
</dbReference>
<keyword evidence="5 9" id="KW-1133">Transmembrane helix</keyword>
<dbReference type="RefSeq" id="WP_182606902.1">
    <property type="nucleotide sequence ID" value="NZ_VKHT01000485.1"/>
</dbReference>
<dbReference type="Pfam" id="PF00939">
    <property type="entry name" value="Na_sulph_symp"/>
    <property type="match status" value="1"/>
</dbReference>
<feature type="transmembrane region" description="Helical" evidence="9">
    <location>
        <begin position="108"/>
        <end position="126"/>
    </location>
</feature>
<feature type="compositionally biased region" description="Low complexity" evidence="8">
    <location>
        <begin position="195"/>
        <end position="204"/>
    </location>
</feature>
<evidence type="ECO:0000256" key="8">
    <source>
        <dbReference type="SAM" id="MobiDB-lite"/>
    </source>
</evidence>
<feature type="compositionally biased region" description="Gly residues" evidence="8">
    <location>
        <begin position="205"/>
        <end position="215"/>
    </location>
</feature>
<feature type="transmembrane region" description="Helical" evidence="9">
    <location>
        <begin position="376"/>
        <end position="392"/>
    </location>
</feature>
<evidence type="ECO:0000256" key="1">
    <source>
        <dbReference type="ARBA" id="ARBA00004141"/>
    </source>
</evidence>
<evidence type="ECO:0000256" key="3">
    <source>
        <dbReference type="ARBA" id="ARBA00020150"/>
    </source>
</evidence>
<feature type="transmembrane region" description="Helical" evidence="9">
    <location>
        <begin position="474"/>
        <end position="498"/>
    </location>
</feature>
<evidence type="ECO:0000256" key="6">
    <source>
        <dbReference type="ARBA" id="ARBA00023136"/>
    </source>
</evidence>
<dbReference type="PANTHER" id="PTHR10283">
    <property type="entry name" value="SOLUTE CARRIER FAMILY 13 MEMBER"/>
    <property type="match status" value="1"/>
</dbReference>
<dbReference type="CDD" id="cd01115">
    <property type="entry name" value="SLC13_permease"/>
    <property type="match status" value="1"/>
</dbReference>
<feature type="transmembrane region" description="Helical" evidence="9">
    <location>
        <begin position="404"/>
        <end position="423"/>
    </location>
</feature>
<comment type="similarity">
    <text evidence="2">Belongs to the SLC13A/DASS transporter (TC 2.A.47) family. NADC subfamily.</text>
</comment>
<evidence type="ECO:0000313" key="11">
    <source>
        <dbReference type="Proteomes" id="UP000538929"/>
    </source>
</evidence>
<feature type="compositionally biased region" description="Basic and acidic residues" evidence="8">
    <location>
        <begin position="11"/>
        <end position="26"/>
    </location>
</feature>
<organism evidence="10 11">
    <name type="scientific">Streptomyces alkaliphilus</name>
    <dbReference type="NCBI Taxonomy" id="1472722"/>
    <lineage>
        <taxon>Bacteria</taxon>
        <taxon>Bacillati</taxon>
        <taxon>Actinomycetota</taxon>
        <taxon>Actinomycetes</taxon>
        <taxon>Kitasatosporales</taxon>
        <taxon>Streptomycetaceae</taxon>
        <taxon>Streptomyces</taxon>
    </lineage>
</organism>
<evidence type="ECO:0000256" key="7">
    <source>
        <dbReference type="ARBA" id="ARBA00031174"/>
    </source>
</evidence>